<dbReference type="SUPFAM" id="SSF52218">
    <property type="entry name" value="Flavoproteins"/>
    <property type="match status" value="1"/>
</dbReference>
<dbReference type="EMBL" id="JAFBDQ010000008">
    <property type="protein sequence ID" value="MBM7557046.1"/>
    <property type="molecule type" value="Genomic_DNA"/>
</dbReference>
<evidence type="ECO:0000313" key="2">
    <source>
        <dbReference type="Proteomes" id="UP000774000"/>
    </source>
</evidence>
<keyword evidence="2" id="KW-1185">Reference proteome</keyword>
<comment type="caution">
    <text evidence="1">The sequence shown here is derived from an EMBL/GenBank/DDBJ whole genome shotgun (WGS) entry which is preliminary data.</text>
</comment>
<organism evidence="1 2">
    <name type="scientific">Halanaerobacter jeridensis</name>
    <dbReference type="NCBI Taxonomy" id="706427"/>
    <lineage>
        <taxon>Bacteria</taxon>
        <taxon>Bacillati</taxon>
        <taxon>Bacillota</taxon>
        <taxon>Clostridia</taxon>
        <taxon>Halanaerobiales</taxon>
        <taxon>Halobacteroidaceae</taxon>
        <taxon>Halanaerobacter</taxon>
    </lineage>
</organism>
<proteinExistence type="predicted"/>
<name>A0A939BSE0_9FIRM</name>
<reference evidence="1" key="1">
    <citation type="submission" date="2021-01" db="EMBL/GenBank/DDBJ databases">
        <title>Genomic Encyclopedia of Type Strains, Phase IV (KMG-IV): sequencing the most valuable type-strain genomes for metagenomic binning, comparative biology and taxonomic classification.</title>
        <authorList>
            <person name="Goeker M."/>
        </authorList>
    </citation>
    <scope>NUCLEOTIDE SEQUENCE</scope>
    <source>
        <strain evidence="1">DSM 23230</strain>
    </source>
</reference>
<gene>
    <name evidence="1" type="ORF">JOC47_001900</name>
</gene>
<dbReference type="AlphaFoldDB" id="A0A939BSE0"/>
<accession>A0A939BSE0</accession>
<protein>
    <submittedName>
        <fullName evidence="1">Menaquinone-dependent protoporphyrinogen IX oxidase</fullName>
    </submittedName>
</protein>
<dbReference type="Gene3D" id="3.40.50.360">
    <property type="match status" value="1"/>
</dbReference>
<dbReference type="RefSeq" id="WP_204701807.1">
    <property type="nucleotide sequence ID" value="NZ_JAFBDQ010000008.1"/>
</dbReference>
<dbReference type="InterPro" id="IPR029039">
    <property type="entry name" value="Flavoprotein-like_sf"/>
</dbReference>
<dbReference type="Proteomes" id="UP000774000">
    <property type="component" value="Unassembled WGS sequence"/>
</dbReference>
<sequence>MKRVLIVYSTKKDLKELAQGLEEGFEKNGARVDLEKAGRRERPLNLSKYNLVLFGSPVLGFFGGKIDNAIGEFLKDCKGTTGQKAMAFVNSSLIGSSKSLKKVMKELEVKGCMVYDFRSFKNAAAAKKYAQKINLEN</sequence>
<evidence type="ECO:0000313" key="1">
    <source>
        <dbReference type="EMBL" id="MBM7557046.1"/>
    </source>
</evidence>